<sequence length="366" mass="39264">MSLAVTLQRLAMGGLSLVSAPVLTRLAQLSPAVIEGKRLDPQLQTFAALQRNLFPIHRLTPSQGRALYRTAMKAFSVAPRRMAMVEDLTIPGEAGPLAARLYVPPGLSTPLPLTVYFHGGGFVLGDVEGYDSTCRYLADKARCAVLSVDYRLAPEHPMPAATIDAGAVWRFLVTHGQAMGFDIDRMAVGGDSAGGLLSAMVAIMARDAGITPPCHQLLIYPATDGRMNTRSARLYAKGFILEKELTDWFRAQCLGTLTDDDLALLAPLNAERLDGVAPATVVLAGFDPLYDEGRAYADRLRAAGVPVEVQDHADMLHGFVTFTGMIPSTRAALDRAIGALRRALWSGHAISFGKARPRSMLLPGSV</sequence>
<protein>
    <submittedName>
        <fullName evidence="3">Alpha/beta hydrolase</fullName>
    </submittedName>
</protein>
<dbReference type="EMBL" id="QYUK01000011">
    <property type="protein sequence ID" value="RJF89494.1"/>
    <property type="molecule type" value="Genomic_DNA"/>
</dbReference>
<evidence type="ECO:0000256" key="1">
    <source>
        <dbReference type="ARBA" id="ARBA00022801"/>
    </source>
</evidence>
<reference evidence="3 4" key="1">
    <citation type="submission" date="2018-09" db="EMBL/GenBank/DDBJ databases">
        <authorList>
            <person name="Zhu H."/>
        </authorList>
    </citation>
    <scope>NUCLEOTIDE SEQUENCE [LARGE SCALE GENOMIC DNA]</scope>
    <source>
        <strain evidence="3 4">K1W22B-8</strain>
    </source>
</reference>
<dbReference type="Pfam" id="PF07859">
    <property type="entry name" value="Abhydrolase_3"/>
    <property type="match status" value="1"/>
</dbReference>
<keyword evidence="4" id="KW-1185">Reference proteome</keyword>
<dbReference type="InterPro" id="IPR013094">
    <property type="entry name" value="AB_hydrolase_3"/>
</dbReference>
<dbReference type="Gene3D" id="3.40.50.1820">
    <property type="entry name" value="alpha/beta hydrolase"/>
    <property type="match status" value="1"/>
</dbReference>
<dbReference type="InterPro" id="IPR050300">
    <property type="entry name" value="GDXG_lipolytic_enzyme"/>
</dbReference>
<name>A0A418WHI4_9PROT</name>
<evidence type="ECO:0000259" key="2">
    <source>
        <dbReference type="Pfam" id="PF07859"/>
    </source>
</evidence>
<dbReference type="PANTHER" id="PTHR48081">
    <property type="entry name" value="AB HYDROLASE SUPERFAMILY PROTEIN C4A8.06C"/>
    <property type="match status" value="1"/>
</dbReference>
<accession>A0A418WHI4</accession>
<dbReference type="GO" id="GO:0016787">
    <property type="term" value="F:hydrolase activity"/>
    <property type="evidence" value="ECO:0007669"/>
    <property type="project" value="UniProtKB-KW"/>
</dbReference>
<dbReference type="SUPFAM" id="SSF53474">
    <property type="entry name" value="alpha/beta-Hydrolases"/>
    <property type="match status" value="1"/>
</dbReference>
<comment type="caution">
    <text evidence="3">The sequence shown here is derived from an EMBL/GenBank/DDBJ whole genome shotgun (WGS) entry which is preliminary data.</text>
</comment>
<dbReference type="OrthoDB" id="9806180at2"/>
<feature type="domain" description="Alpha/beta hydrolase fold-3" evidence="2">
    <location>
        <begin position="115"/>
        <end position="320"/>
    </location>
</feature>
<gene>
    <name evidence="3" type="ORF">D3874_23050</name>
</gene>
<dbReference type="Proteomes" id="UP000284605">
    <property type="component" value="Unassembled WGS sequence"/>
</dbReference>
<dbReference type="AlphaFoldDB" id="A0A418WHI4"/>
<dbReference type="InterPro" id="IPR029058">
    <property type="entry name" value="AB_hydrolase_fold"/>
</dbReference>
<dbReference type="PANTHER" id="PTHR48081:SF8">
    <property type="entry name" value="ALPHA_BETA HYDROLASE FOLD-3 DOMAIN-CONTAINING PROTEIN-RELATED"/>
    <property type="match status" value="1"/>
</dbReference>
<evidence type="ECO:0000313" key="4">
    <source>
        <dbReference type="Proteomes" id="UP000284605"/>
    </source>
</evidence>
<evidence type="ECO:0000313" key="3">
    <source>
        <dbReference type="EMBL" id="RJF89494.1"/>
    </source>
</evidence>
<proteinExistence type="predicted"/>
<keyword evidence="1 3" id="KW-0378">Hydrolase</keyword>
<organism evidence="3 4">
    <name type="scientific">Oleomonas cavernae</name>
    <dbReference type="NCBI Taxonomy" id="2320859"/>
    <lineage>
        <taxon>Bacteria</taxon>
        <taxon>Pseudomonadati</taxon>
        <taxon>Pseudomonadota</taxon>
        <taxon>Alphaproteobacteria</taxon>
        <taxon>Acetobacterales</taxon>
        <taxon>Acetobacteraceae</taxon>
        <taxon>Oleomonas</taxon>
    </lineage>
</organism>
<dbReference type="RefSeq" id="WP_119781453.1">
    <property type="nucleotide sequence ID" value="NZ_QYUK01000011.1"/>
</dbReference>